<dbReference type="PANTHER" id="PTHR43537">
    <property type="entry name" value="TRANSCRIPTIONAL REGULATOR, GNTR FAMILY"/>
    <property type="match status" value="1"/>
</dbReference>
<evidence type="ECO:0000313" key="7">
    <source>
        <dbReference type="Proteomes" id="UP000252884"/>
    </source>
</evidence>
<dbReference type="CDD" id="cd07377">
    <property type="entry name" value="WHTH_GntR"/>
    <property type="match status" value="1"/>
</dbReference>
<feature type="region of interest" description="Disordered" evidence="4">
    <location>
        <begin position="245"/>
        <end position="264"/>
    </location>
</feature>
<dbReference type="InterPro" id="IPR011711">
    <property type="entry name" value="GntR_C"/>
</dbReference>
<dbReference type="SUPFAM" id="SSF48008">
    <property type="entry name" value="GntR ligand-binding domain-like"/>
    <property type="match status" value="1"/>
</dbReference>
<dbReference type="InterPro" id="IPR000524">
    <property type="entry name" value="Tscrpt_reg_HTH_GntR"/>
</dbReference>
<dbReference type="InterPro" id="IPR008920">
    <property type="entry name" value="TF_FadR/GntR_C"/>
</dbReference>
<dbReference type="RefSeq" id="WP_245965858.1">
    <property type="nucleotide sequence ID" value="NZ_QPJK01000007.1"/>
</dbReference>
<keyword evidence="3" id="KW-0804">Transcription</keyword>
<dbReference type="Gene3D" id="1.10.10.10">
    <property type="entry name" value="Winged helix-like DNA-binding domain superfamily/Winged helix DNA-binding domain"/>
    <property type="match status" value="1"/>
</dbReference>
<evidence type="ECO:0000256" key="1">
    <source>
        <dbReference type="ARBA" id="ARBA00023015"/>
    </source>
</evidence>
<evidence type="ECO:0000256" key="2">
    <source>
        <dbReference type="ARBA" id="ARBA00023125"/>
    </source>
</evidence>
<name>A0A368XMM2_9BURK</name>
<evidence type="ECO:0000256" key="4">
    <source>
        <dbReference type="SAM" id="MobiDB-lite"/>
    </source>
</evidence>
<proteinExistence type="predicted"/>
<evidence type="ECO:0000259" key="5">
    <source>
        <dbReference type="PROSITE" id="PS50949"/>
    </source>
</evidence>
<dbReference type="SUPFAM" id="SSF46785">
    <property type="entry name" value="Winged helix' DNA-binding domain"/>
    <property type="match status" value="1"/>
</dbReference>
<sequence length="264" mass="28708">MPHRLVAPAPPAAEPLRQEADRLSDRLAHRLAQQIASGALLPGARLPTEQQLAQTHGISRTVVREAVHQLKSLALVVSRQGSGVYVATAPAHQPLAFDPRVLGSVEAVVHVVEVRRVLEGEIAALAAERATRSQIAGMRRQLKAIDQAVDEGRDGVAEDLGFHRLIGEATGNPQFRLLLGFLEQYLREGMRITRGNEARRSDFMQAVQLEHRAVVDAIAARDPAAARRCAVDHILHGEQRLVEGGVITGQRKKTSQPPSQGRLS</sequence>
<dbReference type="InterPro" id="IPR036388">
    <property type="entry name" value="WH-like_DNA-bd_sf"/>
</dbReference>
<dbReference type="PANTHER" id="PTHR43537:SF5">
    <property type="entry name" value="UXU OPERON TRANSCRIPTIONAL REGULATOR"/>
    <property type="match status" value="1"/>
</dbReference>
<keyword evidence="7" id="KW-1185">Reference proteome</keyword>
<dbReference type="PRINTS" id="PR00035">
    <property type="entry name" value="HTHGNTR"/>
</dbReference>
<dbReference type="SMART" id="SM00895">
    <property type="entry name" value="FCD"/>
    <property type="match status" value="1"/>
</dbReference>
<reference evidence="6 7" key="1">
    <citation type="submission" date="2018-07" db="EMBL/GenBank/DDBJ databases">
        <title>Genomic Encyclopedia of Type Strains, Phase IV (KMG-IV): sequencing the most valuable type-strain genomes for metagenomic binning, comparative biology and taxonomic classification.</title>
        <authorList>
            <person name="Goeker M."/>
        </authorList>
    </citation>
    <scope>NUCLEOTIDE SEQUENCE [LARGE SCALE GENOMIC DNA]</scope>
    <source>
        <strain evidence="6 7">DSM 21634</strain>
    </source>
</reference>
<comment type="caution">
    <text evidence="6">The sequence shown here is derived from an EMBL/GenBank/DDBJ whole genome shotgun (WGS) entry which is preliminary data.</text>
</comment>
<dbReference type="AlphaFoldDB" id="A0A368XMM2"/>
<feature type="compositionally biased region" description="Polar residues" evidence="4">
    <location>
        <begin position="255"/>
        <end position="264"/>
    </location>
</feature>
<protein>
    <submittedName>
        <fullName evidence="6">GntR family transcriptional regulator</fullName>
    </submittedName>
</protein>
<feature type="domain" description="HTH gntR-type" evidence="5">
    <location>
        <begin position="21"/>
        <end position="89"/>
    </location>
</feature>
<evidence type="ECO:0000313" key="6">
    <source>
        <dbReference type="EMBL" id="RCW68799.1"/>
    </source>
</evidence>
<organism evidence="6 7">
    <name type="scientific">Pseudorhodoferax soli</name>
    <dbReference type="NCBI Taxonomy" id="545864"/>
    <lineage>
        <taxon>Bacteria</taxon>
        <taxon>Pseudomonadati</taxon>
        <taxon>Pseudomonadota</taxon>
        <taxon>Betaproteobacteria</taxon>
        <taxon>Burkholderiales</taxon>
        <taxon>Comamonadaceae</taxon>
    </lineage>
</organism>
<dbReference type="GO" id="GO:0003700">
    <property type="term" value="F:DNA-binding transcription factor activity"/>
    <property type="evidence" value="ECO:0007669"/>
    <property type="project" value="InterPro"/>
</dbReference>
<dbReference type="Pfam" id="PF00392">
    <property type="entry name" value="GntR"/>
    <property type="match status" value="1"/>
</dbReference>
<dbReference type="InterPro" id="IPR036390">
    <property type="entry name" value="WH_DNA-bd_sf"/>
</dbReference>
<gene>
    <name evidence="6" type="ORF">DES41_107321</name>
</gene>
<keyword evidence="2" id="KW-0238">DNA-binding</keyword>
<accession>A0A368XMM2</accession>
<evidence type="ECO:0000256" key="3">
    <source>
        <dbReference type="ARBA" id="ARBA00023163"/>
    </source>
</evidence>
<dbReference type="Proteomes" id="UP000252884">
    <property type="component" value="Unassembled WGS sequence"/>
</dbReference>
<dbReference type="GO" id="GO:0003677">
    <property type="term" value="F:DNA binding"/>
    <property type="evidence" value="ECO:0007669"/>
    <property type="project" value="UniProtKB-KW"/>
</dbReference>
<dbReference type="PROSITE" id="PS50949">
    <property type="entry name" value="HTH_GNTR"/>
    <property type="match status" value="1"/>
</dbReference>
<dbReference type="Gene3D" id="1.20.120.530">
    <property type="entry name" value="GntR ligand-binding domain-like"/>
    <property type="match status" value="1"/>
</dbReference>
<keyword evidence="1" id="KW-0805">Transcription regulation</keyword>
<dbReference type="Pfam" id="PF07729">
    <property type="entry name" value="FCD"/>
    <property type="match status" value="1"/>
</dbReference>
<dbReference type="SMART" id="SM00345">
    <property type="entry name" value="HTH_GNTR"/>
    <property type="match status" value="1"/>
</dbReference>
<dbReference type="EMBL" id="QPJK01000007">
    <property type="protein sequence ID" value="RCW68799.1"/>
    <property type="molecule type" value="Genomic_DNA"/>
</dbReference>